<evidence type="ECO:0000313" key="2">
    <source>
        <dbReference type="EMBL" id="ABC81238.1"/>
    </source>
</evidence>
<gene>
    <name evidence="2" type="ordered locus">Adeh_1465</name>
</gene>
<dbReference type="KEGG" id="ade:Adeh_1465"/>
<proteinExistence type="predicted"/>
<dbReference type="Proteomes" id="UP000001935">
    <property type="component" value="Chromosome"/>
</dbReference>
<sequence length="132" mass="14309">MHASVPTSMETGMQSRPRGRSSTTAERYVRRLDLEDIGALPTDLAPWQIAAIREGRRRLAEAATEYEQTPRMLREADSGMPAGRVLVASGRVHTLYKAGGGFIQILIPGPPTATCEEAGCCDPRKTISAGRE</sequence>
<dbReference type="EMBL" id="CP000251">
    <property type="protein sequence ID" value="ABC81238.1"/>
    <property type="molecule type" value="Genomic_DNA"/>
</dbReference>
<dbReference type="AlphaFoldDB" id="Q2IHV9"/>
<feature type="compositionally biased region" description="Polar residues" evidence="1">
    <location>
        <begin position="1"/>
        <end position="25"/>
    </location>
</feature>
<dbReference type="HOGENOM" id="CLU_1912671_0_0_7"/>
<dbReference type="STRING" id="290397.Adeh_1465"/>
<feature type="region of interest" description="Disordered" evidence="1">
    <location>
        <begin position="1"/>
        <end position="26"/>
    </location>
</feature>
<evidence type="ECO:0000256" key="1">
    <source>
        <dbReference type="SAM" id="MobiDB-lite"/>
    </source>
</evidence>
<evidence type="ECO:0000313" key="3">
    <source>
        <dbReference type="Proteomes" id="UP000001935"/>
    </source>
</evidence>
<protein>
    <submittedName>
        <fullName evidence="2">Uncharacterized protein</fullName>
    </submittedName>
</protein>
<organism evidence="2 3">
    <name type="scientific">Anaeromyxobacter dehalogenans (strain 2CP-C)</name>
    <dbReference type="NCBI Taxonomy" id="290397"/>
    <lineage>
        <taxon>Bacteria</taxon>
        <taxon>Pseudomonadati</taxon>
        <taxon>Myxococcota</taxon>
        <taxon>Myxococcia</taxon>
        <taxon>Myxococcales</taxon>
        <taxon>Cystobacterineae</taxon>
        <taxon>Anaeromyxobacteraceae</taxon>
        <taxon>Anaeromyxobacter</taxon>
    </lineage>
</organism>
<name>Q2IHV9_ANADE</name>
<reference evidence="2" key="1">
    <citation type="submission" date="2006-01" db="EMBL/GenBank/DDBJ databases">
        <title>Complete sequence of Anaeromyxobacter dehalogenans 2CP-C.</title>
        <authorList>
            <consortium name="US DOE Joint Genome Institute"/>
            <person name="Copeland A."/>
            <person name="Lucas S."/>
            <person name="Lapidus A."/>
            <person name="Barry K."/>
            <person name="Detter J.C."/>
            <person name="Glavina T."/>
            <person name="Hammon N."/>
            <person name="Israni S."/>
            <person name="Pitluck S."/>
            <person name="Brettin T."/>
            <person name="Bruce D."/>
            <person name="Han C."/>
            <person name="Tapia R."/>
            <person name="Gilna P."/>
            <person name="Kiss H."/>
            <person name="Schmutz J."/>
            <person name="Larimer F."/>
            <person name="Land M."/>
            <person name="Kyrpides N."/>
            <person name="Anderson I."/>
            <person name="Sanford R.A."/>
            <person name="Ritalahti K.M."/>
            <person name="Thomas H.S."/>
            <person name="Kirby J.R."/>
            <person name="Zhulin I.B."/>
            <person name="Loeffler F.E."/>
            <person name="Richardson P."/>
        </authorList>
    </citation>
    <scope>NUCLEOTIDE SEQUENCE</scope>
    <source>
        <strain evidence="2">2CP-C</strain>
    </source>
</reference>
<accession>Q2IHV9</accession>